<feature type="non-terminal residue" evidence="2">
    <location>
        <position position="42"/>
    </location>
</feature>
<evidence type="ECO:0000313" key="2">
    <source>
        <dbReference type="EMBL" id="CAG8821428.1"/>
    </source>
</evidence>
<keyword evidence="3" id="KW-1185">Reference proteome</keyword>
<sequence length="42" mass="4289">VGGLAILSELIGGLVIYVEISVLVVSVLDVLEGLVVLDVVLV</sequence>
<accession>A0A9N9KC53</accession>
<evidence type="ECO:0000256" key="1">
    <source>
        <dbReference type="SAM" id="Phobius"/>
    </source>
</evidence>
<dbReference type="AlphaFoldDB" id="A0A9N9KC53"/>
<keyword evidence="1" id="KW-0812">Transmembrane</keyword>
<comment type="caution">
    <text evidence="2">The sequence shown here is derived from an EMBL/GenBank/DDBJ whole genome shotgun (WGS) entry which is preliminary data.</text>
</comment>
<proteinExistence type="predicted"/>
<feature type="non-terminal residue" evidence="2">
    <location>
        <position position="1"/>
    </location>
</feature>
<name>A0A9N9KC53_9GLOM</name>
<gene>
    <name evidence="2" type="ORF">DERYTH_LOCUS27121</name>
</gene>
<organism evidence="2 3">
    <name type="scientific">Dentiscutata erythropus</name>
    <dbReference type="NCBI Taxonomy" id="1348616"/>
    <lineage>
        <taxon>Eukaryota</taxon>
        <taxon>Fungi</taxon>
        <taxon>Fungi incertae sedis</taxon>
        <taxon>Mucoromycota</taxon>
        <taxon>Glomeromycotina</taxon>
        <taxon>Glomeromycetes</taxon>
        <taxon>Diversisporales</taxon>
        <taxon>Gigasporaceae</taxon>
        <taxon>Dentiscutata</taxon>
    </lineage>
</organism>
<evidence type="ECO:0000313" key="3">
    <source>
        <dbReference type="Proteomes" id="UP000789405"/>
    </source>
</evidence>
<feature type="transmembrane region" description="Helical" evidence="1">
    <location>
        <begin position="20"/>
        <end position="41"/>
    </location>
</feature>
<keyword evidence="1" id="KW-0472">Membrane</keyword>
<reference evidence="2" key="1">
    <citation type="submission" date="2021-06" db="EMBL/GenBank/DDBJ databases">
        <authorList>
            <person name="Kallberg Y."/>
            <person name="Tangrot J."/>
            <person name="Rosling A."/>
        </authorList>
    </citation>
    <scope>NUCLEOTIDE SEQUENCE</scope>
    <source>
        <strain evidence="2">MA453B</strain>
    </source>
</reference>
<keyword evidence="1" id="KW-1133">Transmembrane helix</keyword>
<protein>
    <submittedName>
        <fullName evidence="2">16280_t:CDS:1</fullName>
    </submittedName>
</protein>
<dbReference type="EMBL" id="CAJVPY010060704">
    <property type="protein sequence ID" value="CAG8821428.1"/>
    <property type="molecule type" value="Genomic_DNA"/>
</dbReference>
<dbReference type="Proteomes" id="UP000789405">
    <property type="component" value="Unassembled WGS sequence"/>
</dbReference>